<dbReference type="PROSITE" id="PS51900">
    <property type="entry name" value="CB"/>
    <property type="match status" value="1"/>
</dbReference>
<evidence type="ECO:0000256" key="2">
    <source>
        <dbReference type="ARBA" id="ARBA00022908"/>
    </source>
</evidence>
<keyword evidence="2" id="KW-0229">DNA integration</keyword>
<evidence type="ECO:0000256" key="4">
    <source>
        <dbReference type="PROSITE-ProRule" id="PRU01248"/>
    </source>
</evidence>
<dbReference type="InterPro" id="IPR011010">
    <property type="entry name" value="DNA_brk_join_enz"/>
</dbReference>
<evidence type="ECO:0000313" key="6">
    <source>
        <dbReference type="EMBL" id="MCR6675794.1"/>
    </source>
</evidence>
<protein>
    <submittedName>
        <fullName evidence="6">Integrase arm-type DNA-binding domain-containing protein</fullName>
    </submittedName>
</protein>
<dbReference type="SUPFAM" id="SSF56349">
    <property type="entry name" value="DNA breaking-rejoining enzymes"/>
    <property type="match status" value="1"/>
</dbReference>
<dbReference type="GO" id="GO:0015074">
    <property type="term" value="P:DNA integration"/>
    <property type="evidence" value="ECO:0007669"/>
    <property type="project" value="UniProtKB-KW"/>
</dbReference>
<dbReference type="Proteomes" id="UP001206878">
    <property type="component" value="Unassembled WGS sequence"/>
</dbReference>
<dbReference type="InterPro" id="IPR025166">
    <property type="entry name" value="Integrase_DNA_bind_dom"/>
</dbReference>
<dbReference type="Gene3D" id="1.10.150.130">
    <property type="match status" value="1"/>
</dbReference>
<accession>A0AAW5MHG4</accession>
<dbReference type="AlphaFoldDB" id="A0AAW5MHG4"/>
<dbReference type="InterPro" id="IPR053876">
    <property type="entry name" value="Phage_int_M"/>
</dbReference>
<dbReference type="Pfam" id="PF22022">
    <property type="entry name" value="Phage_int_M"/>
    <property type="match status" value="1"/>
</dbReference>
<dbReference type="Pfam" id="PF13356">
    <property type="entry name" value="Arm-DNA-bind_3"/>
    <property type="match status" value="1"/>
</dbReference>
<evidence type="ECO:0000256" key="1">
    <source>
        <dbReference type="ARBA" id="ARBA00008857"/>
    </source>
</evidence>
<evidence type="ECO:0000259" key="5">
    <source>
        <dbReference type="PROSITE" id="PS51900"/>
    </source>
</evidence>
<evidence type="ECO:0000256" key="3">
    <source>
        <dbReference type="ARBA" id="ARBA00023125"/>
    </source>
</evidence>
<dbReference type="EMBL" id="JANPXH010000007">
    <property type="protein sequence ID" value="MCR6675794.1"/>
    <property type="molecule type" value="Genomic_DNA"/>
</dbReference>
<dbReference type="InterPro" id="IPR044068">
    <property type="entry name" value="CB"/>
</dbReference>
<dbReference type="InterPro" id="IPR010998">
    <property type="entry name" value="Integrase_recombinase_N"/>
</dbReference>
<dbReference type="PANTHER" id="PTHR30629">
    <property type="entry name" value="PROPHAGE INTEGRASE"/>
    <property type="match status" value="1"/>
</dbReference>
<sequence>MPISEAFRQKILAISLYASIHWQGYRNQSGSYPELSLTDARIKHQKYLSLLAKGIDPKDLEREAKTQVKMTEESRFSVVAKKWHDVKKEYVSEKHAAQIWSSLERDVFPALGNLSVAEIKAPTLITALKPVEVRGALETLSRLIQRINEIMEFAVNLGLIEANPLSRVGQVFKKPQAEHMPTIRPERIPELTRRIETTNQGLLTRYLIKWQLLTLTRPVEAAEAEALAKKPDAVRVTH</sequence>
<dbReference type="PANTHER" id="PTHR30629:SF6">
    <property type="entry name" value="PROPHAGE INTEGRASE INTA-RELATED"/>
    <property type="match status" value="1"/>
</dbReference>
<dbReference type="InterPro" id="IPR050808">
    <property type="entry name" value="Phage_Integrase"/>
</dbReference>
<proteinExistence type="inferred from homology"/>
<organism evidence="6 7">
    <name type="scientific">Escherichia marmotae</name>
    <dbReference type="NCBI Taxonomy" id="1499973"/>
    <lineage>
        <taxon>Bacteria</taxon>
        <taxon>Pseudomonadati</taxon>
        <taxon>Pseudomonadota</taxon>
        <taxon>Gammaproteobacteria</taxon>
        <taxon>Enterobacterales</taxon>
        <taxon>Enterobacteriaceae</taxon>
        <taxon>Escherichia</taxon>
    </lineage>
</organism>
<keyword evidence="3 4" id="KW-0238">DNA-binding</keyword>
<dbReference type="GO" id="GO:0003677">
    <property type="term" value="F:DNA binding"/>
    <property type="evidence" value="ECO:0007669"/>
    <property type="project" value="UniProtKB-UniRule"/>
</dbReference>
<dbReference type="InterPro" id="IPR038488">
    <property type="entry name" value="Integrase_DNA-bd_sf"/>
</dbReference>
<dbReference type="Gene3D" id="3.30.160.390">
    <property type="entry name" value="Integrase, DNA-binding domain"/>
    <property type="match status" value="1"/>
</dbReference>
<reference evidence="6" key="1">
    <citation type="submission" date="2022-07" db="EMBL/GenBank/DDBJ databases">
        <title>Diversity of ethanolamine utilization by human commensal Escherichia coli.</title>
        <authorList>
            <person name="Jubelin G."/>
        </authorList>
    </citation>
    <scope>NUCLEOTIDE SEQUENCE</scope>
    <source>
        <strain evidence="6">S1</strain>
    </source>
</reference>
<comment type="similarity">
    <text evidence="1">Belongs to the 'phage' integrase family.</text>
</comment>
<feature type="domain" description="Core-binding (CB)" evidence="5">
    <location>
        <begin position="74"/>
        <end position="155"/>
    </location>
</feature>
<comment type="caution">
    <text evidence="6">The sequence shown here is derived from an EMBL/GenBank/DDBJ whole genome shotgun (WGS) entry which is preliminary data.</text>
</comment>
<gene>
    <name evidence="6" type="ORF">NVV43_09245</name>
</gene>
<evidence type="ECO:0000313" key="7">
    <source>
        <dbReference type="Proteomes" id="UP001206878"/>
    </source>
</evidence>
<name>A0AAW5MHG4_9ESCH</name>